<feature type="non-terminal residue" evidence="1">
    <location>
        <position position="88"/>
    </location>
</feature>
<gene>
    <name evidence="1" type="ORF">Pcinc_042866</name>
</gene>
<keyword evidence="2" id="KW-1185">Reference proteome</keyword>
<evidence type="ECO:0000313" key="1">
    <source>
        <dbReference type="EMBL" id="KAK3850434.1"/>
    </source>
</evidence>
<sequence>APGHLGSYWTHSTDPYEEDSRCSCVPESIKGTLSPNDGLLPHEKTPYFCLSAWLTSLVCWDSTHLLFTSLPPPRKRVLIPSQPHSSSP</sequence>
<protein>
    <submittedName>
        <fullName evidence="1">Uncharacterized protein</fullName>
    </submittedName>
</protein>
<name>A0AAE1BIQ1_PETCI</name>
<proteinExistence type="predicted"/>
<dbReference type="AlphaFoldDB" id="A0AAE1BIQ1"/>
<accession>A0AAE1BIQ1</accession>
<evidence type="ECO:0000313" key="2">
    <source>
        <dbReference type="Proteomes" id="UP001286313"/>
    </source>
</evidence>
<dbReference type="EMBL" id="JAWQEG010008379">
    <property type="protein sequence ID" value="KAK3850434.1"/>
    <property type="molecule type" value="Genomic_DNA"/>
</dbReference>
<reference evidence="1" key="1">
    <citation type="submission" date="2023-10" db="EMBL/GenBank/DDBJ databases">
        <title>Genome assemblies of two species of porcelain crab, Petrolisthes cinctipes and Petrolisthes manimaculis (Anomura: Porcellanidae).</title>
        <authorList>
            <person name="Angst P."/>
        </authorList>
    </citation>
    <scope>NUCLEOTIDE SEQUENCE</scope>
    <source>
        <strain evidence="1">PB745_01</strain>
        <tissue evidence="1">Gill</tissue>
    </source>
</reference>
<dbReference type="Proteomes" id="UP001286313">
    <property type="component" value="Unassembled WGS sequence"/>
</dbReference>
<organism evidence="1 2">
    <name type="scientific">Petrolisthes cinctipes</name>
    <name type="common">Flat porcelain crab</name>
    <dbReference type="NCBI Taxonomy" id="88211"/>
    <lineage>
        <taxon>Eukaryota</taxon>
        <taxon>Metazoa</taxon>
        <taxon>Ecdysozoa</taxon>
        <taxon>Arthropoda</taxon>
        <taxon>Crustacea</taxon>
        <taxon>Multicrustacea</taxon>
        <taxon>Malacostraca</taxon>
        <taxon>Eumalacostraca</taxon>
        <taxon>Eucarida</taxon>
        <taxon>Decapoda</taxon>
        <taxon>Pleocyemata</taxon>
        <taxon>Anomura</taxon>
        <taxon>Galatheoidea</taxon>
        <taxon>Porcellanidae</taxon>
        <taxon>Petrolisthes</taxon>
    </lineage>
</organism>
<comment type="caution">
    <text evidence="1">The sequence shown here is derived from an EMBL/GenBank/DDBJ whole genome shotgun (WGS) entry which is preliminary data.</text>
</comment>